<dbReference type="EMBL" id="JAROCD010000016">
    <property type="protein sequence ID" value="MDN4604903.1"/>
    <property type="molecule type" value="Genomic_DNA"/>
</dbReference>
<evidence type="ECO:0000313" key="2">
    <source>
        <dbReference type="Proteomes" id="UP001174205"/>
    </source>
</evidence>
<name>A0ABT8JJA8_9BACL</name>
<reference evidence="1" key="1">
    <citation type="submission" date="2023-03" db="EMBL/GenBank/DDBJ databases">
        <title>MT1 and MT2 Draft Genomes of Novel Species.</title>
        <authorList>
            <person name="Venkateswaran K."/>
        </authorList>
    </citation>
    <scope>NUCLEOTIDE SEQUENCE</scope>
    <source>
        <strain evidence="1">F6_3S_P_1C</strain>
    </source>
</reference>
<comment type="caution">
    <text evidence="1">The sequence shown here is derived from an EMBL/GenBank/DDBJ whole genome shotgun (WGS) entry which is preliminary data.</text>
</comment>
<organism evidence="1 2">
    <name type="scientific">Paenibacillus vandeheii</name>
    <dbReference type="NCBI Taxonomy" id="3035917"/>
    <lineage>
        <taxon>Bacteria</taxon>
        <taxon>Bacillati</taxon>
        <taxon>Bacillota</taxon>
        <taxon>Bacilli</taxon>
        <taxon>Bacillales</taxon>
        <taxon>Paenibacillaceae</taxon>
        <taxon>Paenibacillus</taxon>
    </lineage>
</organism>
<accession>A0ABT8JJA8</accession>
<protein>
    <submittedName>
        <fullName evidence="1">Uncharacterized protein</fullName>
    </submittedName>
</protein>
<gene>
    <name evidence="1" type="ORF">P5G61_27000</name>
</gene>
<dbReference type="RefSeq" id="WP_301249311.1">
    <property type="nucleotide sequence ID" value="NZ_JAROCD010000016.1"/>
</dbReference>
<keyword evidence="2" id="KW-1185">Reference proteome</keyword>
<proteinExistence type="predicted"/>
<sequence>MLEFSFEIIDETKINIQYKYGSQFFNFNLFWSNGNWTLHPFDGILIENREMCSLIVAELLKNKDFHVMLAKEKIMLSHLRTTVNLQPDDEPEEFELNRRIADRPYQDDDGLMNYIENHSFEEILQLEQQQIHARVEFFQQIIQRMFMEGIGPEDADFGKVQSIIRIYKNTFDKLGDINDNHMGDFNSKRW</sequence>
<dbReference type="Proteomes" id="UP001174205">
    <property type="component" value="Unassembled WGS sequence"/>
</dbReference>
<evidence type="ECO:0000313" key="1">
    <source>
        <dbReference type="EMBL" id="MDN4604903.1"/>
    </source>
</evidence>